<dbReference type="Pfam" id="PF02321">
    <property type="entry name" value="OEP"/>
    <property type="match status" value="2"/>
</dbReference>
<dbReference type="AlphaFoldDB" id="A0A915TXT8"/>
<evidence type="ECO:0000256" key="1">
    <source>
        <dbReference type="ARBA" id="ARBA00004442"/>
    </source>
</evidence>
<dbReference type="InterPro" id="IPR051906">
    <property type="entry name" value="TolC-like"/>
</dbReference>
<evidence type="ECO:0000256" key="6">
    <source>
        <dbReference type="ARBA" id="ARBA00023136"/>
    </source>
</evidence>
<organism evidence="9 10">
    <name type="scientific">Desulfolithobacter dissulfuricans</name>
    <dbReference type="NCBI Taxonomy" id="2795293"/>
    <lineage>
        <taxon>Bacteria</taxon>
        <taxon>Pseudomonadati</taxon>
        <taxon>Thermodesulfobacteriota</taxon>
        <taxon>Desulfobulbia</taxon>
        <taxon>Desulfobulbales</taxon>
        <taxon>Desulfobulbaceae</taxon>
        <taxon>Desulfolithobacter</taxon>
    </lineage>
</organism>
<dbReference type="KEGG" id="ddu:GF1_01170"/>
<dbReference type="PANTHER" id="PTHR30026:SF22">
    <property type="entry name" value="OUTER MEMBRANE EFFLUX PROTEIN"/>
    <property type="match status" value="1"/>
</dbReference>
<evidence type="ECO:0000256" key="5">
    <source>
        <dbReference type="ARBA" id="ARBA00022692"/>
    </source>
</evidence>
<evidence type="ECO:0000256" key="4">
    <source>
        <dbReference type="ARBA" id="ARBA00022452"/>
    </source>
</evidence>
<dbReference type="GO" id="GO:1990281">
    <property type="term" value="C:efflux pump complex"/>
    <property type="evidence" value="ECO:0007669"/>
    <property type="project" value="TreeGrafter"/>
</dbReference>
<proteinExistence type="inferred from homology"/>
<dbReference type="Gene3D" id="1.20.1600.10">
    <property type="entry name" value="Outer membrane efflux proteins (OEP)"/>
    <property type="match status" value="1"/>
</dbReference>
<keyword evidence="10" id="KW-1185">Reference proteome</keyword>
<dbReference type="Proteomes" id="UP001063350">
    <property type="component" value="Chromosome"/>
</dbReference>
<keyword evidence="3" id="KW-0813">Transport</keyword>
<keyword evidence="5" id="KW-0812">Transmembrane</keyword>
<gene>
    <name evidence="9" type="ORF">GF1_01170</name>
</gene>
<keyword evidence="4" id="KW-1134">Transmembrane beta strand</keyword>
<keyword evidence="6" id="KW-0472">Membrane</keyword>
<dbReference type="GO" id="GO:0015288">
    <property type="term" value="F:porin activity"/>
    <property type="evidence" value="ECO:0007669"/>
    <property type="project" value="TreeGrafter"/>
</dbReference>
<dbReference type="RefSeq" id="WP_267927685.1">
    <property type="nucleotide sequence ID" value="NZ_AP024233.1"/>
</dbReference>
<evidence type="ECO:0000256" key="8">
    <source>
        <dbReference type="SAM" id="SignalP"/>
    </source>
</evidence>
<keyword evidence="7" id="KW-0998">Cell outer membrane</keyword>
<comment type="similarity">
    <text evidence="2">Belongs to the outer membrane factor (OMF) (TC 1.B.17) family.</text>
</comment>
<evidence type="ECO:0000313" key="10">
    <source>
        <dbReference type="Proteomes" id="UP001063350"/>
    </source>
</evidence>
<dbReference type="InterPro" id="IPR010130">
    <property type="entry name" value="T1SS_OMP_TolC"/>
</dbReference>
<dbReference type="GO" id="GO:0009279">
    <property type="term" value="C:cell outer membrane"/>
    <property type="evidence" value="ECO:0007669"/>
    <property type="project" value="UniProtKB-SubCell"/>
</dbReference>
<reference evidence="9" key="1">
    <citation type="submission" date="2020-12" db="EMBL/GenBank/DDBJ databases">
        <title>Desulfobium dissulfuricans gen. nov., sp. nov., a novel mesophilic, sulfate-reducing bacterium isolated from a deep-sea hydrothermal vent.</title>
        <authorList>
            <person name="Hashimoto Y."/>
            <person name="Tame A."/>
            <person name="Sawayama S."/>
            <person name="Miyazaki J."/>
            <person name="Takai K."/>
            <person name="Nakagawa S."/>
        </authorList>
    </citation>
    <scope>NUCLEOTIDE SEQUENCE</scope>
    <source>
        <strain evidence="9">GF1</strain>
    </source>
</reference>
<dbReference type="SUPFAM" id="SSF56954">
    <property type="entry name" value="Outer membrane efflux proteins (OEP)"/>
    <property type="match status" value="1"/>
</dbReference>
<dbReference type="NCBIfam" id="TIGR01844">
    <property type="entry name" value="type_I_sec_TolC"/>
    <property type="match status" value="1"/>
</dbReference>
<dbReference type="GO" id="GO:0015562">
    <property type="term" value="F:efflux transmembrane transporter activity"/>
    <property type="evidence" value="ECO:0007669"/>
    <property type="project" value="InterPro"/>
</dbReference>
<sequence>MNRTTLLILMACLTMTARLLAGPVPLRAETLAEAVDAILHSHPEVRSAVHSRQAVATQVNQARADYFPSVDILAGSGTGRVYDPGDSDIDPRELTISLRQNLFAGFATLNETRRQQSRSRAAAFRLQAISENIALKTSRVYLDVLRQQDLLQLARENLIIHQRISDQIRLRSESGISTRTDMEQITSRLALARANEITARTNLMDAKTSYQAVVGHLPGELIQPPLLDQELPADLEKAQAMALREHPSLKSAEADLAARQARARVARSSLLPRIDLEVDRSWKEEFDDSNSGQDDLVAMVRLRYNLFRGGRDQASRLETSHLVQEARELRNNIRRQIIESIRLSWMAYQSVRERLPFLETRVQASRATARAYTKQWNIGRRTLLDVLDAEAERIDGEQDLVHARYDLIYACCRILNGCGRLVHTLGLKWPREARIDNHDQNSEKRQDS</sequence>
<feature type="chain" id="PRO_5037493695" evidence="8">
    <location>
        <begin position="22"/>
        <end position="448"/>
    </location>
</feature>
<evidence type="ECO:0000256" key="3">
    <source>
        <dbReference type="ARBA" id="ARBA00022448"/>
    </source>
</evidence>
<evidence type="ECO:0000313" key="9">
    <source>
        <dbReference type="EMBL" id="BCO07741.1"/>
    </source>
</evidence>
<dbReference type="EMBL" id="AP024233">
    <property type="protein sequence ID" value="BCO07741.1"/>
    <property type="molecule type" value="Genomic_DNA"/>
</dbReference>
<name>A0A915TXT8_9BACT</name>
<keyword evidence="8" id="KW-0732">Signal</keyword>
<accession>A0A915TXT8</accession>
<evidence type="ECO:0000256" key="2">
    <source>
        <dbReference type="ARBA" id="ARBA00007613"/>
    </source>
</evidence>
<protein>
    <submittedName>
        <fullName evidence="9">Channel protein TolC</fullName>
    </submittedName>
</protein>
<dbReference type="PANTHER" id="PTHR30026">
    <property type="entry name" value="OUTER MEMBRANE PROTEIN TOLC"/>
    <property type="match status" value="1"/>
</dbReference>
<feature type="signal peptide" evidence="8">
    <location>
        <begin position="1"/>
        <end position="21"/>
    </location>
</feature>
<comment type="subcellular location">
    <subcellularLocation>
        <location evidence="1">Cell outer membrane</location>
    </subcellularLocation>
</comment>
<dbReference type="InterPro" id="IPR003423">
    <property type="entry name" value="OMP_efflux"/>
</dbReference>
<evidence type="ECO:0000256" key="7">
    <source>
        <dbReference type="ARBA" id="ARBA00023237"/>
    </source>
</evidence>